<dbReference type="PROSITE" id="PS00518">
    <property type="entry name" value="ZF_RING_1"/>
    <property type="match status" value="1"/>
</dbReference>
<dbReference type="SUPFAM" id="SSF57850">
    <property type="entry name" value="RING/U-box"/>
    <property type="match status" value="1"/>
</dbReference>
<organism evidence="19 20">
    <name type="scientific">Ridgeia piscesae</name>
    <name type="common">Tubeworm</name>
    <dbReference type="NCBI Taxonomy" id="27915"/>
    <lineage>
        <taxon>Eukaryota</taxon>
        <taxon>Metazoa</taxon>
        <taxon>Spiralia</taxon>
        <taxon>Lophotrochozoa</taxon>
        <taxon>Annelida</taxon>
        <taxon>Polychaeta</taxon>
        <taxon>Sedentaria</taxon>
        <taxon>Canalipalpata</taxon>
        <taxon>Sabellida</taxon>
        <taxon>Siboglinidae</taxon>
        <taxon>Ridgeia</taxon>
    </lineage>
</organism>
<feature type="domain" description="Ubiquitin-like" evidence="16">
    <location>
        <begin position="1"/>
        <end position="76"/>
    </location>
</feature>
<dbReference type="Gene3D" id="3.10.20.90">
    <property type="entry name" value="Phosphatidylinositol 3-kinase Catalytic Subunit, Chain A, domain 1"/>
    <property type="match status" value="1"/>
</dbReference>
<comment type="pathway">
    <text evidence="2">Protein modification; protein ubiquitination.</text>
</comment>
<dbReference type="InterPro" id="IPR001965">
    <property type="entry name" value="Znf_PHD"/>
</dbReference>
<dbReference type="SUPFAM" id="SSF57903">
    <property type="entry name" value="FYVE/PHD zinc finger"/>
    <property type="match status" value="1"/>
</dbReference>
<feature type="region of interest" description="Disordered" evidence="14">
    <location>
        <begin position="709"/>
        <end position="747"/>
    </location>
</feature>
<name>A0AAD9UJI7_RIDPI</name>
<dbReference type="Proteomes" id="UP001209878">
    <property type="component" value="Unassembled WGS sequence"/>
</dbReference>
<reference evidence="19" key="1">
    <citation type="journal article" date="2023" name="Mol. Biol. Evol.">
        <title>Third-Generation Sequencing Reveals the Adaptive Role of the Epigenome in Three Deep-Sea Polychaetes.</title>
        <authorList>
            <person name="Perez M."/>
            <person name="Aroh O."/>
            <person name="Sun Y."/>
            <person name="Lan Y."/>
            <person name="Juniper S.K."/>
            <person name="Young C.R."/>
            <person name="Angers B."/>
            <person name="Qian P.Y."/>
        </authorList>
    </citation>
    <scope>NUCLEOTIDE SEQUENCE</scope>
    <source>
        <strain evidence="19">R07B-5</strain>
    </source>
</reference>
<feature type="region of interest" description="Disordered" evidence="14">
    <location>
        <begin position="163"/>
        <end position="227"/>
    </location>
</feature>
<dbReference type="PANTHER" id="PTHR14140">
    <property type="entry name" value="E3 UBIQUITIN-PROTEIN LIGASE UHRF-RELATED"/>
    <property type="match status" value="1"/>
</dbReference>
<dbReference type="InterPro" id="IPR011011">
    <property type="entry name" value="Znf_FYVE_PHD"/>
</dbReference>
<feature type="domain" description="YDG" evidence="18">
    <location>
        <begin position="505"/>
        <end position="668"/>
    </location>
</feature>
<dbReference type="Gene3D" id="2.30.30.1150">
    <property type="match status" value="1"/>
</dbReference>
<dbReference type="GO" id="GO:0044027">
    <property type="term" value="P:negative regulation of gene expression via chromosomal CpG island methylation"/>
    <property type="evidence" value="ECO:0007669"/>
    <property type="project" value="TreeGrafter"/>
</dbReference>
<keyword evidence="10 13" id="KW-0539">Nucleus</keyword>
<dbReference type="InterPro" id="IPR029071">
    <property type="entry name" value="Ubiquitin-like_domsf"/>
</dbReference>
<keyword evidence="11" id="KW-0131">Cell cycle</keyword>
<dbReference type="PANTHER" id="PTHR14140:SF45">
    <property type="entry name" value="RING-TYPE E3 UBIQUITIN TRANSFERASE"/>
    <property type="match status" value="1"/>
</dbReference>
<keyword evidence="5" id="KW-0479">Metal-binding</keyword>
<gene>
    <name evidence="19" type="ORF">NP493_43g00028</name>
</gene>
<dbReference type="InterPro" id="IPR036987">
    <property type="entry name" value="SRA-YDG_sf"/>
</dbReference>
<keyword evidence="4" id="KW-0808">Transferase</keyword>
<dbReference type="FunFam" id="2.30.280.10:FF:000001">
    <property type="entry name" value="E3 ubiquitin-protein ligase UHRF1 isoform 1"/>
    <property type="match status" value="1"/>
</dbReference>
<evidence type="ECO:0000256" key="5">
    <source>
        <dbReference type="ARBA" id="ARBA00022723"/>
    </source>
</evidence>
<evidence type="ECO:0000256" key="2">
    <source>
        <dbReference type="ARBA" id="ARBA00004906"/>
    </source>
</evidence>
<dbReference type="Pfam" id="PF00240">
    <property type="entry name" value="ubiquitin"/>
    <property type="match status" value="1"/>
</dbReference>
<dbReference type="PROSITE" id="PS50016">
    <property type="entry name" value="ZF_PHD_2"/>
    <property type="match status" value="1"/>
</dbReference>
<dbReference type="CDD" id="cd15525">
    <property type="entry name" value="PHD_UHRF1_2"/>
    <property type="match status" value="1"/>
</dbReference>
<feature type="compositionally biased region" description="Polar residues" evidence="14">
    <location>
        <begin position="80"/>
        <end position="95"/>
    </location>
</feature>
<dbReference type="SMART" id="SM00184">
    <property type="entry name" value="RING"/>
    <property type="match status" value="2"/>
</dbReference>
<evidence type="ECO:0000259" key="17">
    <source>
        <dbReference type="PROSITE" id="PS50089"/>
    </source>
</evidence>
<proteinExistence type="predicted"/>
<keyword evidence="20" id="KW-1185">Reference proteome</keyword>
<dbReference type="FunFam" id="3.30.40.10:FF:000066">
    <property type="entry name" value="E3 ubiquitin-protein ligase UHRF2 isoform X1"/>
    <property type="match status" value="1"/>
</dbReference>
<dbReference type="InterPro" id="IPR045134">
    <property type="entry name" value="UHRF1/2-like"/>
</dbReference>
<dbReference type="GO" id="GO:0008270">
    <property type="term" value="F:zinc ion binding"/>
    <property type="evidence" value="ECO:0007669"/>
    <property type="project" value="UniProtKB-KW"/>
</dbReference>
<dbReference type="InterPro" id="IPR000626">
    <property type="entry name" value="Ubiquitin-like_dom"/>
</dbReference>
<dbReference type="InterPro" id="IPR001841">
    <property type="entry name" value="Znf_RING"/>
</dbReference>
<feature type="region of interest" description="Disordered" evidence="14">
    <location>
        <begin position="80"/>
        <end position="124"/>
    </location>
</feature>
<dbReference type="PROSITE" id="PS50053">
    <property type="entry name" value="UBIQUITIN_2"/>
    <property type="match status" value="1"/>
</dbReference>
<dbReference type="PROSITE" id="PS51015">
    <property type="entry name" value="YDG"/>
    <property type="match status" value="1"/>
</dbReference>
<dbReference type="Pfam" id="PF02182">
    <property type="entry name" value="SAD_SRA"/>
    <property type="match status" value="1"/>
</dbReference>
<evidence type="ECO:0000313" key="19">
    <source>
        <dbReference type="EMBL" id="KAK2191873.1"/>
    </source>
</evidence>
<dbReference type="InterPro" id="IPR019787">
    <property type="entry name" value="Znf_PHD-finger"/>
</dbReference>
<dbReference type="EMBL" id="JAODUO010000043">
    <property type="protein sequence ID" value="KAK2191873.1"/>
    <property type="molecule type" value="Genomic_DNA"/>
</dbReference>
<sequence length="861" mass="97045">MWIQVRSMDGKKAIRVDGLSKLTKIEDLRKKLVDPFDAAVERQRLFFRGKQLVDGHSLFDYNVGLNEIIQLIVQQPLQVTEPNNKCSPGGDTSQEADGGSDKENEEPCPTRPVVTSGVDSDLEDDSQESIYKLGDVIDAQDESMGAWFEAKIIKIVQNNKISNCSKTPEKKNADETPSADESKCNGTEMEVDQNENITEKGNHEHDDNTSCDHTDDDDVEKTKGQRLSEVSKAEICTDKVLEDVSEKFLKHRSKEDDGFLYSVMFETYEEDDDALTLRSTHIRPRARHKVAIDDVQIGDCVMVNYNYDDPERRGYWYDAIVTGKRNTRTIKELYATVFVGKDLVPMKDCLIMFRDEVFCIEKPGTQLNTNDPTTASLSPVKRLNKPECDHCSDNPKRKCKFCACCVCGDKRDPDRQLMCDECDAAYHLECLSPPLDEIPDVEEWYCPQCKNDESEVVRAGEKLKISKKKSKMASASSTAKRDWGRGMACVGRTKMCTMVPPNHQGPVPGVEVGTTWKFRVQVSESGCHRPHVAGIHGREDDGAYSLVLSGGYEDDVDEGDQFTYTGSGGRDLSGNKRTAEQSCDQTLTRMNKALAKNCNASLDVKKGAEAKDWRAGRPVRVIRNVKGRKHSKYAPEEGNRYDGIYKVVKYWPNKGKSGFLVWRFLLRRDDPTPAPWTREGKKRMKELGLAIQYPEGYLENLREKEAALEAAEAENGGKKRKRKSKIQSEDDEIISKSPNKKKRKSTGYKVDPDIAKLIKSDSENEKLWQEALKTTSDGPQKFLEHVGETFMCICCQEIAFKPITTSCKHNICKPCLQRSFKAEVFSCPACRTELDKDSSLVINKTLTSILNKLFPGYESGR</sequence>
<keyword evidence="6 12" id="KW-0863">Zinc-finger</keyword>
<evidence type="ECO:0000256" key="13">
    <source>
        <dbReference type="PROSITE-ProRule" id="PRU00358"/>
    </source>
</evidence>
<evidence type="ECO:0000313" key="20">
    <source>
        <dbReference type="Proteomes" id="UP001209878"/>
    </source>
</evidence>
<evidence type="ECO:0000256" key="7">
    <source>
        <dbReference type="ARBA" id="ARBA00022786"/>
    </source>
</evidence>
<dbReference type="GO" id="GO:0016567">
    <property type="term" value="P:protein ubiquitination"/>
    <property type="evidence" value="ECO:0007669"/>
    <property type="project" value="TreeGrafter"/>
</dbReference>
<evidence type="ECO:0000256" key="10">
    <source>
        <dbReference type="ARBA" id="ARBA00023242"/>
    </source>
</evidence>
<dbReference type="InterPro" id="IPR013083">
    <property type="entry name" value="Znf_RING/FYVE/PHD"/>
</dbReference>
<dbReference type="CDD" id="cd20388">
    <property type="entry name" value="Tudor_UHRF_rpt2"/>
    <property type="match status" value="1"/>
</dbReference>
<evidence type="ECO:0000256" key="6">
    <source>
        <dbReference type="ARBA" id="ARBA00022771"/>
    </source>
</evidence>
<dbReference type="InterPro" id="IPR017907">
    <property type="entry name" value="Znf_RING_CS"/>
</dbReference>
<feature type="domain" description="RING-type" evidence="17">
    <location>
        <begin position="792"/>
        <end position="831"/>
    </location>
</feature>
<evidence type="ECO:0000259" key="15">
    <source>
        <dbReference type="PROSITE" id="PS50016"/>
    </source>
</evidence>
<feature type="compositionally biased region" description="Basic and acidic residues" evidence="14">
    <location>
        <begin position="197"/>
        <end position="213"/>
    </location>
</feature>
<protein>
    <recommendedName>
        <fullName evidence="3">RING-type E3 ubiquitin transferase</fullName>
        <ecNumber evidence="3">2.3.2.27</ecNumber>
    </recommendedName>
</protein>
<evidence type="ECO:0000256" key="8">
    <source>
        <dbReference type="ARBA" id="ARBA00022833"/>
    </source>
</evidence>
<evidence type="ECO:0000256" key="12">
    <source>
        <dbReference type="PROSITE-ProRule" id="PRU00175"/>
    </source>
</evidence>
<dbReference type="Pfam" id="PF00628">
    <property type="entry name" value="PHD"/>
    <property type="match status" value="1"/>
</dbReference>
<keyword evidence="9" id="KW-0238">DNA-binding</keyword>
<dbReference type="Gene3D" id="2.30.30.140">
    <property type="match status" value="1"/>
</dbReference>
<comment type="subcellular location">
    <subcellularLocation>
        <location evidence="13">Nucleus</location>
    </subcellularLocation>
</comment>
<evidence type="ECO:0000259" key="18">
    <source>
        <dbReference type="PROSITE" id="PS51015"/>
    </source>
</evidence>
<dbReference type="InterPro" id="IPR015947">
    <property type="entry name" value="PUA-like_sf"/>
</dbReference>
<evidence type="ECO:0000256" key="9">
    <source>
        <dbReference type="ARBA" id="ARBA00023125"/>
    </source>
</evidence>
<evidence type="ECO:0000256" key="14">
    <source>
        <dbReference type="SAM" id="MobiDB-lite"/>
    </source>
</evidence>
<dbReference type="SUPFAM" id="SSF54236">
    <property type="entry name" value="Ubiquitin-like"/>
    <property type="match status" value="1"/>
</dbReference>
<dbReference type="SUPFAM" id="SSF88697">
    <property type="entry name" value="PUA domain-like"/>
    <property type="match status" value="1"/>
</dbReference>
<dbReference type="InterPro" id="IPR021991">
    <property type="entry name" value="TTD_dom"/>
</dbReference>
<dbReference type="InterPro" id="IPR003105">
    <property type="entry name" value="SRA_YDG"/>
</dbReference>
<comment type="catalytic activity">
    <reaction evidence="1">
        <text>S-ubiquitinyl-[E2 ubiquitin-conjugating enzyme]-L-cysteine + [acceptor protein]-L-lysine = [E2 ubiquitin-conjugating enzyme]-L-cysteine + N(6)-ubiquitinyl-[acceptor protein]-L-lysine.</text>
        <dbReference type="EC" id="2.3.2.27"/>
    </reaction>
</comment>
<dbReference type="SMART" id="SM00249">
    <property type="entry name" value="PHD"/>
    <property type="match status" value="1"/>
</dbReference>
<dbReference type="GO" id="GO:0005634">
    <property type="term" value="C:nucleus"/>
    <property type="evidence" value="ECO:0007669"/>
    <property type="project" value="UniProtKB-SubCell"/>
</dbReference>
<comment type="caution">
    <text evidence="19">The sequence shown here is derived from an EMBL/GenBank/DDBJ whole genome shotgun (WGS) entry which is preliminary data.</text>
</comment>
<dbReference type="Gene3D" id="2.30.280.10">
    <property type="entry name" value="SRA-YDG"/>
    <property type="match status" value="1"/>
</dbReference>
<evidence type="ECO:0000256" key="4">
    <source>
        <dbReference type="ARBA" id="ARBA00022679"/>
    </source>
</evidence>
<evidence type="ECO:0000259" key="16">
    <source>
        <dbReference type="PROSITE" id="PS50053"/>
    </source>
</evidence>
<dbReference type="AlphaFoldDB" id="A0AAD9UJI7"/>
<dbReference type="GO" id="GO:0061630">
    <property type="term" value="F:ubiquitin protein ligase activity"/>
    <property type="evidence" value="ECO:0007669"/>
    <property type="project" value="UniProtKB-EC"/>
</dbReference>
<evidence type="ECO:0000256" key="11">
    <source>
        <dbReference type="ARBA" id="ARBA00023306"/>
    </source>
</evidence>
<dbReference type="Pfam" id="PF12148">
    <property type="entry name" value="TTD"/>
    <property type="match status" value="1"/>
</dbReference>
<dbReference type="PROSITE" id="PS50089">
    <property type="entry name" value="ZF_RING_2"/>
    <property type="match status" value="1"/>
</dbReference>
<dbReference type="Gene3D" id="3.30.40.10">
    <property type="entry name" value="Zinc/RING finger domain, C3HC4 (zinc finger)"/>
    <property type="match status" value="1"/>
</dbReference>
<evidence type="ECO:0000256" key="1">
    <source>
        <dbReference type="ARBA" id="ARBA00000900"/>
    </source>
</evidence>
<accession>A0AAD9UJI7</accession>
<dbReference type="EC" id="2.3.2.27" evidence="3"/>
<evidence type="ECO:0000256" key="3">
    <source>
        <dbReference type="ARBA" id="ARBA00012483"/>
    </source>
</evidence>
<keyword evidence="8" id="KW-0862">Zinc</keyword>
<dbReference type="SMART" id="SM00466">
    <property type="entry name" value="SRA"/>
    <property type="match status" value="1"/>
</dbReference>
<keyword evidence="7" id="KW-0833">Ubl conjugation pathway</keyword>
<dbReference type="GO" id="GO:0003677">
    <property type="term" value="F:DNA binding"/>
    <property type="evidence" value="ECO:0007669"/>
    <property type="project" value="UniProtKB-KW"/>
</dbReference>
<feature type="domain" description="PHD-type" evidence="15">
    <location>
        <begin position="401"/>
        <end position="452"/>
    </location>
</feature>
<dbReference type="CDD" id="cd01797">
    <property type="entry name" value="Ubl_UHRF"/>
    <property type="match status" value="1"/>
</dbReference>
<dbReference type="FunFam" id="3.10.20.90:FF:000465">
    <property type="entry name" value="E3 ubiquitin-protein ligase UHRF1-like Protein"/>
    <property type="match status" value="1"/>
</dbReference>